<proteinExistence type="predicted"/>
<evidence type="ECO:0000313" key="1">
    <source>
        <dbReference type="EMBL" id="KAG1564940.1"/>
    </source>
</evidence>
<name>A0A9P6YUL3_9FUNG</name>
<organism evidence="1 2">
    <name type="scientific">Rhizopus delemar</name>
    <dbReference type="NCBI Taxonomy" id="936053"/>
    <lineage>
        <taxon>Eukaryota</taxon>
        <taxon>Fungi</taxon>
        <taxon>Fungi incertae sedis</taxon>
        <taxon>Mucoromycota</taxon>
        <taxon>Mucoromycotina</taxon>
        <taxon>Mucoromycetes</taxon>
        <taxon>Mucorales</taxon>
        <taxon>Mucorineae</taxon>
        <taxon>Rhizopodaceae</taxon>
        <taxon>Rhizopus</taxon>
    </lineage>
</organism>
<protein>
    <recommendedName>
        <fullName evidence="3">Reverse transcriptase domain-containing protein</fullName>
    </recommendedName>
</protein>
<reference evidence="1 2" key="1">
    <citation type="journal article" date="2020" name="Microb. Genom.">
        <title>Genetic diversity of clinical and environmental Mucorales isolates obtained from an investigation of mucormycosis cases among solid organ transplant recipients.</title>
        <authorList>
            <person name="Nguyen M.H."/>
            <person name="Kaul D."/>
            <person name="Muto C."/>
            <person name="Cheng S.J."/>
            <person name="Richter R.A."/>
            <person name="Bruno V.M."/>
            <person name="Liu G."/>
            <person name="Beyhan S."/>
            <person name="Sundermann A.J."/>
            <person name="Mounaud S."/>
            <person name="Pasculle A.W."/>
            <person name="Nierman W.C."/>
            <person name="Driscoll E."/>
            <person name="Cumbie R."/>
            <person name="Clancy C.J."/>
            <person name="Dupont C.L."/>
        </authorList>
    </citation>
    <scope>NUCLEOTIDE SEQUENCE [LARGE SCALE GENOMIC DNA]</scope>
    <source>
        <strain evidence="1 2">GL24</strain>
    </source>
</reference>
<evidence type="ECO:0000313" key="2">
    <source>
        <dbReference type="Proteomes" id="UP000740926"/>
    </source>
</evidence>
<dbReference type="AlphaFoldDB" id="A0A9P6YUL3"/>
<dbReference type="EMBL" id="JAANIU010002351">
    <property type="protein sequence ID" value="KAG1564940.1"/>
    <property type="molecule type" value="Genomic_DNA"/>
</dbReference>
<evidence type="ECO:0008006" key="3">
    <source>
        <dbReference type="Google" id="ProtNLM"/>
    </source>
</evidence>
<dbReference type="PANTHER" id="PTHR19446">
    <property type="entry name" value="REVERSE TRANSCRIPTASES"/>
    <property type="match status" value="1"/>
</dbReference>
<sequence>MVEQNVENIHRAVNNGGEQAATDTMACYFENRDADDLMDPSPTLEITTAIKQLPGRKVPGVDHLWNEMLKPLVPMRAPLLLSLYKLCWTWAYIPTYWRIAYVISKKGTLNDSGHYRPIGLASIFCNAPVLCRMLPLRKAALALDIAQGGFCENRGVLDQVSCLAGAAYDTVNRNRFWSAVQYLASPPLLALLKKALFDAIHIEALLSHVVSCQFSPRTDVS</sequence>
<comment type="caution">
    <text evidence="1">The sequence shown here is derived from an EMBL/GenBank/DDBJ whole genome shotgun (WGS) entry which is preliminary data.</text>
</comment>
<accession>A0A9P6YUL3</accession>
<gene>
    <name evidence="1" type="ORF">G6F50_010542</name>
</gene>
<dbReference type="Proteomes" id="UP000740926">
    <property type="component" value="Unassembled WGS sequence"/>
</dbReference>
<keyword evidence="2" id="KW-1185">Reference proteome</keyword>